<dbReference type="EMBL" id="CP003811">
    <property type="protein sequence ID" value="AIQ93158.1"/>
    <property type="molecule type" value="Genomic_DNA"/>
</dbReference>
<sequence length="248" mass="27161">MQAAIVKYRWAATHIQKLLDIEAAYAEDRPYQVVSDPTLPDGMVKILISRQPPAEIGLVVGDIVHSLRGALDYGACALVKLSDARNDTRLTQFPFGRVGMALNSNERRQVKGIRDRPLAFIEQARAIAGPVLHVLQKASNQDKHRLILPSLLRRLPVKIQVDNATNTAEVVIDESQVHLWAQPIANGDAVELGNMLALRTGFEIEGDAAPYYLGVIDHLFIAVHIELAHMIAAAAEILLPTVALNPAK</sequence>
<reference evidence="1 2" key="1">
    <citation type="journal article" date="2014" name="PLoS ONE">
        <title>Genome Information of Methylobacterium oryzae, a Plant-Probiotic Methylotroph in the Phyllosphere.</title>
        <authorList>
            <person name="Kwak M.J."/>
            <person name="Jeong H."/>
            <person name="Madhaiyan M."/>
            <person name="Lee Y."/>
            <person name="Sa T.M."/>
            <person name="Oh T.K."/>
            <person name="Kim J.F."/>
        </authorList>
    </citation>
    <scope>NUCLEOTIDE SEQUENCE [LARGE SCALE GENOMIC DNA]</scope>
    <source>
        <strain evidence="1 2">CBMB20</strain>
    </source>
</reference>
<evidence type="ECO:0000313" key="2">
    <source>
        <dbReference type="Proteomes" id="UP000029492"/>
    </source>
</evidence>
<proteinExistence type="predicted"/>
<protein>
    <submittedName>
        <fullName evidence="1">Protein of unassigned function</fullName>
    </submittedName>
</protein>
<dbReference type="Proteomes" id="UP000029492">
    <property type="component" value="Chromosome"/>
</dbReference>
<keyword evidence="2" id="KW-1185">Reference proteome</keyword>
<dbReference type="KEGG" id="mor:MOC_5403"/>
<gene>
    <name evidence="1" type="ORF">MOC_5403</name>
</gene>
<organism evidence="1 2">
    <name type="scientific">Methylobacterium oryzae CBMB20</name>
    <dbReference type="NCBI Taxonomy" id="693986"/>
    <lineage>
        <taxon>Bacteria</taxon>
        <taxon>Pseudomonadati</taxon>
        <taxon>Pseudomonadota</taxon>
        <taxon>Alphaproteobacteria</taxon>
        <taxon>Hyphomicrobiales</taxon>
        <taxon>Methylobacteriaceae</taxon>
        <taxon>Methylobacterium</taxon>
    </lineage>
</organism>
<accession>A0A089P519</accession>
<dbReference type="AlphaFoldDB" id="A0A089P519"/>
<dbReference type="HOGENOM" id="CLU_1119151_0_0_5"/>
<name>A0A089P519_9HYPH</name>
<evidence type="ECO:0000313" key="1">
    <source>
        <dbReference type="EMBL" id="AIQ93158.1"/>
    </source>
</evidence>